<dbReference type="SUPFAM" id="SSF48403">
    <property type="entry name" value="Ankyrin repeat"/>
    <property type="match status" value="2"/>
</dbReference>
<dbReference type="PANTHER" id="PTHR24178:SF41">
    <property type="entry name" value="ANKYRIN-2 ISOFORM X1"/>
    <property type="match status" value="1"/>
</dbReference>
<organism evidence="10 11">
    <name type="scientific">Mizuhopecten yessoensis</name>
    <name type="common">Japanese scallop</name>
    <name type="synonym">Patinopecten yessoensis</name>
    <dbReference type="NCBI Taxonomy" id="6573"/>
    <lineage>
        <taxon>Eukaryota</taxon>
        <taxon>Metazoa</taxon>
        <taxon>Spiralia</taxon>
        <taxon>Lophotrochozoa</taxon>
        <taxon>Mollusca</taxon>
        <taxon>Bivalvia</taxon>
        <taxon>Autobranchia</taxon>
        <taxon>Pteriomorphia</taxon>
        <taxon>Pectinida</taxon>
        <taxon>Pectinoidea</taxon>
        <taxon>Pectinidae</taxon>
        <taxon>Mizuhopecten</taxon>
    </lineage>
</organism>
<reference evidence="10 11" key="1">
    <citation type="journal article" date="2017" name="Nat. Ecol. Evol.">
        <title>Scallop genome provides insights into evolution of bilaterian karyotype and development.</title>
        <authorList>
            <person name="Wang S."/>
            <person name="Zhang J."/>
            <person name="Jiao W."/>
            <person name="Li J."/>
            <person name="Xun X."/>
            <person name="Sun Y."/>
            <person name="Guo X."/>
            <person name="Huan P."/>
            <person name="Dong B."/>
            <person name="Zhang L."/>
            <person name="Hu X."/>
            <person name="Sun X."/>
            <person name="Wang J."/>
            <person name="Zhao C."/>
            <person name="Wang Y."/>
            <person name="Wang D."/>
            <person name="Huang X."/>
            <person name="Wang R."/>
            <person name="Lv J."/>
            <person name="Li Y."/>
            <person name="Zhang Z."/>
            <person name="Liu B."/>
            <person name="Lu W."/>
            <person name="Hui Y."/>
            <person name="Liang J."/>
            <person name="Zhou Z."/>
            <person name="Hou R."/>
            <person name="Li X."/>
            <person name="Liu Y."/>
            <person name="Li H."/>
            <person name="Ning X."/>
            <person name="Lin Y."/>
            <person name="Zhao L."/>
            <person name="Xing Q."/>
            <person name="Dou J."/>
            <person name="Li Y."/>
            <person name="Mao J."/>
            <person name="Guo H."/>
            <person name="Dou H."/>
            <person name="Li T."/>
            <person name="Mu C."/>
            <person name="Jiang W."/>
            <person name="Fu Q."/>
            <person name="Fu X."/>
            <person name="Miao Y."/>
            <person name="Liu J."/>
            <person name="Yu Q."/>
            <person name="Li R."/>
            <person name="Liao H."/>
            <person name="Li X."/>
            <person name="Kong Y."/>
            <person name="Jiang Z."/>
            <person name="Chourrout D."/>
            <person name="Li R."/>
            <person name="Bao Z."/>
        </authorList>
    </citation>
    <scope>NUCLEOTIDE SEQUENCE [LARGE SCALE GENOMIC DNA]</scope>
    <source>
        <strain evidence="10 11">PY_sf001</strain>
    </source>
</reference>
<accession>A0A210QU64</accession>
<feature type="transmembrane region" description="Helical" evidence="8">
    <location>
        <begin position="766"/>
        <end position="788"/>
    </location>
</feature>
<feature type="repeat" description="ANK" evidence="7">
    <location>
        <begin position="253"/>
        <end position="285"/>
    </location>
</feature>
<sequence>MFRNIENGNIPEIEELINIDLDLMQCTTSVGDLKDMNVLHFALHHKRFDVGEMLINKAGTFLASQAFSLPGSSCMALHQITENNNVNLAKLILKNKSEEEQQRLIKEEVVKDIKHQRARSFSCYHLAAFNGYTELVRLYLDVGIDVNLLNSKKDSALLWAARWGHNATVSLLLDCNADANIENDKKSTALHWAVRYQQSKTVRLLLKNGKVNPNHIRSMGLVAPLILSSAIGNNKIAKLLLTHGADVNIVIRGGERAIHHAAKEGHIKVVKTLLRYGADINMEDEKGDMAIHFASQRGHADIVNLLLMKGADMFHNNDIGEDCWEIALQQESNDVLQVLAKYYKVAKSTMRFSGIPPICVAARLGRPQKIKALLQMNLDPQEVDFDGNTCLHYAAMYNRDEVIREFGNTFDINKQNKKQETDLHIACTKGNQEAAFALMDMKAKTNVRNASGETALHVIGYSSNSTPELARAVLSHTIKIHDWVSVNCTDDAGNNALHLAGKYANPDVLWEFRFVRFKDTDVDGNTPFHEAVRLNCEEVLHTALDIYENMQRDADINHPNNKGETVLHLAASAGFSDCVTRLIFYGADLGRKDNWGDTVLHRLVKAIVDDNSNTALNMNVVETILQEAVRWSCNISNERFPNQNKRYFQLLQRQAVLSLINDFKNDKLLSVLGYASKKGCDVFLKRIMTMPEVMYFERHGNVYYDITHLTPMTNGSNKRCCGEARVQHSVSLIELLVTTDATNHASCVLNITPFRKIEMMYTSTIAWAYAFLMFLHVAYMSAFTFLGIEMSTKFRELRNGTLIENTDPILIATFVVVPLEPLIFLLNGVIVLTVMLYRRNISTSESFIILAVNLTFAILTLAWLVLVGMRDRNHDYVLSVSLCIGWLYSITFTRGFKQIHYFWKMLLSMLTRDVLRFMLVFLFVLLAFSFAFHSLFQISPEIVDSYTYPFDTMFVVFNTMVGMADIFDGNFDAGLLSVGRTSTFPKIMYVIYILFSTIILLNLLIAMMNDSYSNILENQQVLWRVDSIKIGINVENLLPKFPKYFGKVNIRHCKINAEYDDSVGERWYLIMSKAEMKLLRDADSTSRDTHPLGGVLEEQYKRMEKRIDNIEKVMVENFAKTYALLERKITEQ</sequence>
<dbReference type="PROSITE" id="PS50297">
    <property type="entry name" value="ANK_REP_REGION"/>
    <property type="match status" value="5"/>
</dbReference>
<evidence type="ECO:0000256" key="2">
    <source>
        <dbReference type="ARBA" id="ARBA00022692"/>
    </source>
</evidence>
<dbReference type="Pfam" id="PF13857">
    <property type="entry name" value="Ank_5"/>
    <property type="match status" value="1"/>
</dbReference>
<dbReference type="EMBL" id="NEDP02001898">
    <property type="protein sequence ID" value="OWF52232.1"/>
    <property type="molecule type" value="Genomic_DNA"/>
</dbReference>
<feature type="repeat" description="ANK" evidence="7">
    <location>
        <begin position="119"/>
        <end position="151"/>
    </location>
</feature>
<feature type="repeat" description="ANK" evidence="7">
    <location>
        <begin position="185"/>
        <end position="209"/>
    </location>
</feature>
<feature type="transmembrane region" description="Helical" evidence="8">
    <location>
        <begin position="847"/>
        <end position="869"/>
    </location>
</feature>
<dbReference type="InterPro" id="IPR005821">
    <property type="entry name" value="Ion_trans_dom"/>
</dbReference>
<comment type="caution">
    <text evidence="10">The sequence shown here is derived from an EMBL/GenBank/DDBJ whole genome shotgun (WGS) entry which is preliminary data.</text>
</comment>
<feature type="transmembrane region" description="Helical" evidence="8">
    <location>
        <begin position="914"/>
        <end position="936"/>
    </location>
</feature>
<dbReference type="GO" id="GO:0016020">
    <property type="term" value="C:membrane"/>
    <property type="evidence" value="ECO:0007669"/>
    <property type="project" value="UniProtKB-SubCell"/>
</dbReference>
<dbReference type="Proteomes" id="UP000242188">
    <property type="component" value="Unassembled WGS sequence"/>
</dbReference>
<evidence type="ECO:0000313" key="11">
    <source>
        <dbReference type="Proteomes" id="UP000242188"/>
    </source>
</evidence>
<comment type="subcellular location">
    <subcellularLocation>
        <location evidence="1">Membrane</location>
        <topology evidence="1">Multi-pass membrane protein</topology>
    </subcellularLocation>
</comment>
<evidence type="ECO:0000256" key="5">
    <source>
        <dbReference type="ARBA" id="ARBA00023043"/>
    </source>
</evidence>
<dbReference type="SMART" id="SM00248">
    <property type="entry name" value="ANK"/>
    <property type="match status" value="16"/>
</dbReference>
<evidence type="ECO:0000259" key="9">
    <source>
        <dbReference type="Pfam" id="PF00520"/>
    </source>
</evidence>
<evidence type="ECO:0000256" key="1">
    <source>
        <dbReference type="ARBA" id="ARBA00004141"/>
    </source>
</evidence>
<feature type="repeat" description="ANK" evidence="7">
    <location>
        <begin position="286"/>
        <end position="318"/>
    </location>
</feature>
<feature type="repeat" description="ANK" evidence="7">
    <location>
        <begin position="152"/>
        <end position="184"/>
    </location>
</feature>
<evidence type="ECO:0000256" key="7">
    <source>
        <dbReference type="PROSITE-ProRule" id="PRU00023"/>
    </source>
</evidence>
<dbReference type="AlphaFoldDB" id="A0A210QU64"/>
<keyword evidence="2 8" id="KW-0812">Transmembrane</keyword>
<feature type="repeat" description="ANK" evidence="7">
    <location>
        <begin position="562"/>
        <end position="594"/>
    </location>
</feature>
<dbReference type="Gene3D" id="1.25.40.20">
    <property type="entry name" value="Ankyrin repeat-containing domain"/>
    <property type="match status" value="4"/>
</dbReference>
<feature type="transmembrane region" description="Helical" evidence="8">
    <location>
        <begin position="948"/>
        <end position="967"/>
    </location>
</feature>
<keyword evidence="4 8" id="KW-1133">Transmembrane helix</keyword>
<feature type="transmembrane region" description="Helical" evidence="8">
    <location>
        <begin position="987"/>
        <end position="1006"/>
    </location>
</feature>
<dbReference type="OrthoDB" id="533508at2759"/>
<dbReference type="Pfam" id="PF12796">
    <property type="entry name" value="Ank_2"/>
    <property type="match status" value="3"/>
</dbReference>
<evidence type="ECO:0000256" key="6">
    <source>
        <dbReference type="ARBA" id="ARBA00023136"/>
    </source>
</evidence>
<keyword evidence="5 7" id="KW-0040">ANK repeat</keyword>
<evidence type="ECO:0000256" key="8">
    <source>
        <dbReference type="SAM" id="Phobius"/>
    </source>
</evidence>
<name>A0A210QU64_MIZYE</name>
<proteinExistence type="predicted"/>
<dbReference type="PANTHER" id="PTHR24178">
    <property type="entry name" value="MOLTING PROTEIN MLT-4"/>
    <property type="match status" value="1"/>
</dbReference>
<protein>
    <submittedName>
        <fullName evidence="10">Ankyrin repeat protein</fullName>
    </submittedName>
</protein>
<feature type="repeat" description="ANK" evidence="7">
    <location>
        <begin position="418"/>
        <end position="450"/>
    </location>
</feature>
<feature type="transmembrane region" description="Helical" evidence="8">
    <location>
        <begin position="809"/>
        <end position="835"/>
    </location>
</feature>
<keyword evidence="11" id="KW-1185">Reference proteome</keyword>
<evidence type="ECO:0000256" key="3">
    <source>
        <dbReference type="ARBA" id="ARBA00022737"/>
    </source>
</evidence>
<dbReference type="STRING" id="6573.A0A210QU64"/>
<evidence type="ECO:0000256" key="4">
    <source>
        <dbReference type="ARBA" id="ARBA00022989"/>
    </source>
</evidence>
<gene>
    <name evidence="10" type="ORF">KP79_PYT04103</name>
</gene>
<feature type="transmembrane region" description="Helical" evidence="8">
    <location>
        <begin position="876"/>
        <end position="894"/>
    </location>
</feature>
<dbReference type="InterPro" id="IPR036770">
    <property type="entry name" value="Ankyrin_rpt-contain_sf"/>
</dbReference>
<keyword evidence="6 8" id="KW-0472">Membrane</keyword>
<evidence type="ECO:0000313" key="10">
    <source>
        <dbReference type="EMBL" id="OWF52232.1"/>
    </source>
</evidence>
<dbReference type="PROSITE" id="PS50088">
    <property type="entry name" value="ANK_REPEAT"/>
    <property type="match status" value="7"/>
</dbReference>
<keyword evidence="3" id="KW-0677">Repeat</keyword>
<dbReference type="InterPro" id="IPR002110">
    <property type="entry name" value="Ankyrin_rpt"/>
</dbReference>
<feature type="domain" description="Ion transport" evidence="9">
    <location>
        <begin position="771"/>
        <end position="1019"/>
    </location>
</feature>
<dbReference type="Pfam" id="PF00520">
    <property type="entry name" value="Ion_trans"/>
    <property type="match status" value="1"/>
</dbReference>
<dbReference type="GO" id="GO:0005216">
    <property type="term" value="F:monoatomic ion channel activity"/>
    <property type="evidence" value="ECO:0007669"/>
    <property type="project" value="InterPro"/>
</dbReference>